<sequence length="58" mass="6360">MDQQSNSIDASASEVRLGACRSRVEGTTRVWRLPLFFFGGSSRFAADTERPPSRGRAA</sequence>
<evidence type="ECO:0000313" key="1">
    <source>
        <dbReference type="EMBL" id="JAE33587.1"/>
    </source>
</evidence>
<reference evidence="1" key="1">
    <citation type="submission" date="2014-09" db="EMBL/GenBank/DDBJ databases">
        <authorList>
            <person name="Magalhaes I.L.F."/>
            <person name="Oliveira U."/>
            <person name="Santos F.R."/>
            <person name="Vidigal T.H.D.A."/>
            <person name="Brescovit A.D."/>
            <person name="Santos A.J."/>
        </authorList>
    </citation>
    <scope>NUCLEOTIDE SEQUENCE</scope>
    <source>
        <tissue evidence="1">Shoot tissue taken approximately 20 cm above the soil surface</tissue>
    </source>
</reference>
<proteinExistence type="predicted"/>
<accession>A0A0A9HA18</accession>
<dbReference type="AlphaFoldDB" id="A0A0A9HA18"/>
<dbReference type="EMBL" id="GBRH01164309">
    <property type="protein sequence ID" value="JAE33587.1"/>
    <property type="molecule type" value="Transcribed_RNA"/>
</dbReference>
<reference evidence="1" key="2">
    <citation type="journal article" date="2015" name="Data Brief">
        <title>Shoot transcriptome of the giant reed, Arundo donax.</title>
        <authorList>
            <person name="Barrero R.A."/>
            <person name="Guerrero F.D."/>
            <person name="Moolhuijzen P."/>
            <person name="Goolsby J.A."/>
            <person name="Tidwell J."/>
            <person name="Bellgard S.E."/>
            <person name="Bellgard M.I."/>
        </authorList>
    </citation>
    <scope>NUCLEOTIDE SEQUENCE</scope>
    <source>
        <tissue evidence="1">Shoot tissue taken approximately 20 cm above the soil surface</tissue>
    </source>
</reference>
<protein>
    <submittedName>
        <fullName evidence="1">Uncharacterized protein</fullName>
    </submittedName>
</protein>
<name>A0A0A9HA18_ARUDO</name>
<organism evidence="1">
    <name type="scientific">Arundo donax</name>
    <name type="common">Giant reed</name>
    <name type="synonym">Donax arundinaceus</name>
    <dbReference type="NCBI Taxonomy" id="35708"/>
    <lineage>
        <taxon>Eukaryota</taxon>
        <taxon>Viridiplantae</taxon>
        <taxon>Streptophyta</taxon>
        <taxon>Embryophyta</taxon>
        <taxon>Tracheophyta</taxon>
        <taxon>Spermatophyta</taxon>
        <taxon>Magnoliopsida</taxon>
        <taxon>Liliopsida</taxon>
        <taxon>Poales</taxon>
        <taxon>Poaceae</taxon>
        <taxon>PACMAD clade</taxon>
        <taxon>Arundinoideae</taxon>
        <taxon>Arundineae</taxon>
        <taxon>Arundo</taxon>
    </lineage>
</organism>